<organism evidence="1 2">
    <name type="scientific">Zancudomyces culisetae</name>
    <name type="common">Gut fungus</name>
    <name type="synonym">Smittium culisetae</name>
    <dbReference type="NCBI Taxonomy" id="1213189"/>
    <lineage>
        <taxon>Eukaryota</taxon>
        <taxon>Fungi</taxon>
        <taxon>Fungi incertae sedis</taxon>
        <taxon>Zoopagomycota</taxon>
        <taxon>Kickxellomycotina</taxon>
        <taxon>Harpellomycetes</taxon>
        <taxon>Harpellales</taxon>
        <taxon>Legeriomycetaceae</taxon>
        <taxon>Zancudomyces</taxon>
    </lineage>
</organism>
<protein>
    <submittedName>
        <fullName evidence="1">Uncharacterized protein</fullName>
    </submittedName>
</protein>
<dbReference type="EMBL" id="LSSK01001070">
    <property type="protein sequence ID" value="OMH80818.1"/>
    <property type="molecule type" value="Genomic_DNA"/>
</dbReference>
<dbReference type="AlphaFoldDB" id="A0A1R1PIQ0"/>
<accession>A0A1R1PIQ0</accession>
<dbReference type="Proteomes" id="UP000188320">
    <property type="component" value="Unassembled WGS sequence"/>
</dbReference>
<reference evidence="2" key="1">
    <citation type="submission" date="2017-01" db="EMBL/GenBank/DDBJ databases">
        <authorList>
            <person name="Wang Y."/>
            <person name="White M."/>
            <person name="Kvist S."/>
            <person name="Moncalvo J.-M."/>
        </authorList>
    </citation>
    <scope>NUCLEOTIDE SEQUENCE [LARGE SCALE GENOMIC DNA]</scope>
    <source>
        <strain evidence="2">COL-18-3</strain>
    </source>
</reference>
<evidence type="ECO:0000313" key="1">
    <source>
        <dbReference type="EMBL" id="OMH80818.1"/>
    </source>
</evidence>
<evidence type="ECO:0000313" key="2">
    <source>
        <dbReference type="Proteomes" id="UP000188320"/>
    </source>
</evidence>
<comment type="caution">
    <text evidence="1">The sequence shown here is derived from an EMBL/GenBank/DDBJ whole genome shotgun (WGS) entry which is preliminary data.</text>
</comment>
<feature type="non-terminal residue" evidence="1">
    <location>
        <position position="64"/>
    </location>
</feature>
<name>A0A1R1PIQ0_ZANCU</name>
<keyword evidence="2" id="KW-1185">Reference proteome</keyword>
<sequence>MILDRIFPIDEREKQTQVIPEDSKKLTVLEGVVDKTLVIIPSSGSIDVNNDENHEIVQQQFETS</sequence>
<gene>
    <name evidence="1" type="ORF">AX774_g5728</name>
</gene>
<proteinExistence type="predicted"/>